<name>A0A8J2RQK7_9CRUS</name>
<dbReference type="PANTHER" id="PTHR14604:SF4">
    <property type="entry name" value="F-BOX DOMAIN-CONTAINING PROTEIN"/>
    <property type="match status" value="1"/>
</dbReference>
<dbReference type="InterPro" id="IPR001810">
    <property type="entry name" value="F-box_dom"/>
</dbReference>
<proteinExistence type="predicted"/>
<dbReference type="Proteomes" id="UP000789390">
    <property type="component" value="Unassembled WGS sequence"/>
</dbReference>
<dbReference type="InterPro" id="IPR015943">
    <property type="entry name" value="WD40/YVTN_repeat-like_dom_sf"/>
</dbReference>
<dbReference type="PANTHER" id="PTHR14604">
    <property type="entry name" value="WD40 REPEAT PF20"/>
    <property type="match status" value="1"/>
</dbReference>
<keyword evidence="3" id="KW-1185">Reference proteome</keyword>
<sequence>MTGPHVAFIRSYEDHMENQVDIIDRLVRRQMFFIAEDIFTRLDDKSLRQCELVSKSWYLVIRNGKIWKKNYEKEARQQPLFHRTLLQRGLHQLNNEDLLYKKLCRAKENVLNNWDSETYLKTTITIGEVNVVCLAMDAKRIVLGVSSCQSNPNSSILVYDSSTLERECVLMQPPTEGFIKHLQLLGELVICSFYSQTIIIWDLKTRQIVRQLNDNIDGGSVQVIFCVAHDWLISCFNISPDVLILSDRFDARITVRRMRSPADMTIEKTEDFPNCKIEQLEADDNLFAVCLRVSQSCKLQLRSRSHFQVIHEIEMTSALKWFSLQYDRLLTIERNPNNGKNLVKCWNIDDVFKKCSPSSETRKSIDLVWRKLLDYDEDPIVFSNAFHLIFCKSCELVYLLNNSFGKENWGPLHAENKLVTSNAFQVVTVSSWPTQLVVRDFLIHPAPI</sequence>
<dbReference type="AlphaFoldDB" id="A0A8J2RQK7"/>
<accession>A0A8J2RQK7</accession>
<evidence type="ECO:0000313" key="2">
    <source>
        <dbReference type="EMBL" id="CAH0107107.1"/>
    </source>
</evidence>
<dbReference type="InterPro" id="IPR036047">
    <property type="entry name" value="F-box-like_dom_sf"/>
</dbReference>
<evidence type="ECO:0000313" key="3">
    <source>
        <dbReference type="Proteomes" id="UP000789390"/>
    </source>
</evidence>
<dbReference type="Gene3D" id="1.20.1280.50">
    <property type="match status" value="1"/>
</dbReference>
<evidence type="ECO:0000259" key="1">
    <source>
        <dbReference type="Pfam" id="PF12937"/>
    </source>
</evidence>
<comment type="caution">
    <text evidence="2">The sequence shown here is derived from an EMBL/GenBank/DDBJ whole genome shotgun (WGS) entry which is preliminary data.</text>
</comment>
<feature type="domain" description="F-box" evidence="1">
    <location>
        <begin position="37"/>
        <end position="71"/>
    </location>
</feature>
<dbReference type="Pfam" id="PF12937">
    <property type="entry name" value="F-box-like"/>
    <property type="match status" value="1"/>
</dbReference>
<dbReference type="InterPro" id="IPR050995">
    <property type="entry name" value="WD-F-box_domain-protein"/>
</dbReference>
<dbReference type="Gene3D" id="2.130.10.10">
    <property type="entry name" value="YVTN repeat-like/Quinoprotein amine dehydrogenase"/>
    <property type="match status" value="1"/>
</dbReference>
<organism evidence="2 3">
    <name type="scientific">Daphnia galeata</name>
    <dbReference type="NCBI Taxonomy" id="27404"/>
    <lineage>
        <taxon>Eukaryota</taxon>
        <taxon>Metazoa</taxon>
        <taxon>Ecdysozoa</taxon>
        <taxon>Arthropoda</taxon>
        <taxon>Crustacea</taxon>
        <taxon>Branchiopoda</taxon>
        <taxon>Diplostraca</taxon>
        <taxon>Cladocera</taxon>
        <taxon>Anomopoda</taxon>
        <taxon>Daphniidae</taxon>
        <taxon>Daphnia</taxon>
    </lineage>
</organism>
<reference evidence="2" key="1">
    <citation type="submission" date="2021-11" db="EMBL/GenBank/DDBJ databases">
        <authorList>
            <person name="Schell T."/>
        </authorList>
    </citation>
    <scope>NUCLEOTIDE SEQUENCE</scope>
    <source>
        <strain evidence="2">M5</strain>
    </source>
</reference>
<dbReference type="SUPFAM" id="SSF81383">
    <property type="entry name" value="F-box domain"/>
    <property type="match status" value="1"/>
</dbReference>
<dbReference type="EMBL" id="CAKKLH010000257">
    <property type="protein sequence ID" value="CAH0107107.1"/>
    <property type="molecule type" value="Genomic_DNA"/>
</dbReference>
<dbReference type="SUPFAM" id="SSF101908">
    <property type="entry name" value="Putative isomerase YbhE"/>
    <property type="match status" value="1"/>
</dbReference>
<protein>
    <recommendedName>
        <fullName evidence="1">F-box domain-containing protein</fullName>
    </recommendedName>
</protein>
<gene>
    <name evidence="2" type="ORF">DGAL_LOCUS10395</name>
</gene>